<dbReference type="Proteomes" id="UP000475862">
    <property type="component" value="Unassembled WGS sequence"/>
</dbReference>
<dbReference type="SUPFAM" id="SSF140996">
    <property type="entry name" value="Hermes dimerisation domain"/>
    <property type="match status" value="1"/>
</dbReference>
<keyword evidence="12" id="KW-1185">Reference proteome</keyword>
<keyword evidence="2" id="KW-0479">Metal-binding</keyword>
<dbReference type="InterPro" id="IPR003656">
    <property type="entry name" value="Znf_BED"/>
</dbReference>
<dbReference type="Pfam" id="PF02892">
    <property type="entry name" value="zf-BED"/>
    <property type="match status" value="1"/>
</dbReference>
<dbReference type="Pfam" id="PF05699">
    <property type="entry name" value="Dimer_Tnp_hAT"/>
    <property type="match status" value="1"/>
</dbReference>
<dbReference type="PANTHER" id="PTHR46481">
    <property type="entry name" value="ZINC FINGER BED DOMAIN-CONTAINING PROTEIN 4"/>
    <property type="match status" value="1"/>
</dbReference>
<dbReference type="PROSITE" id="PS50808">
    <property type="entry name" value="ZF_BED"/>
    <property type="match status" value="1"/>
</dbReference>
<evidence type="ECO:0000313" key="12">
    <source>
        <dbReference type="Proteomes" id="UP000475862"/>
    </source>
</evidence>
<accession>A0A6G0T3R6</accession>
<keyword evidence="4" id="KW-0862">Zinc</keyword>
<dbReference type="OrthoDB" id="6615517at2759"/>
<dbReference type="GO" id="GO:0005634">
    <property type="term" value="C:nucleus"/>
    <property type="evidence" value="ECO:0007669"/>
    <property type="project" value="UniProtKB-SubCell"/>
</dbReference>
<dbReference type="SMART" id="SM00614">
    <property type="entry name" value="ZnF_BED"/>
    <property type="match status" value="1"/>
</dbReference>
<feature type="domain" description="BED-type" evidence="10">
    <location>
        <begin position="2"/>
        <end position="48"/>
    </location>
</feature>
<keyword evidence="7" id="KW-0804">Transcription</keyword>
<keyword evidence="6" id="KW-0238">DNA-binding</keyword>
<dbReference type="SUPFAM" id="SSF57667">
    <property type="entry name" value="beta-beta-alpha zinc fingers"/>
    <property type="match status" value="1"/>
</dbReference>
<dbReference type="InterPro" id="IPR012337">
    <property type="entry name" value="RNaseH-like_sf"/>
</dbReference>
<keyword evidence="5" id="KW-0805">Transcription regulation</keyword>
<dbReference type="GO" id="GO:0009791">
    <property type="term" value="P:post-embryonic development"/>
    <property type="evidence" value="ECO:0007669"/>
    <property type="project" value="UniProtKB-ARBA"/>
</dbReference>
<sequence>MSKSSVIWDYFQLDSDNINVKCGLCRTKLKNNRSSTSNLIRHIKSKHPTVNLLNRNTRVLEETVDDPNDALSTSTTNTIISTTNLVVNQTETSLQIPSNEHVIRPQSSRFVNNPITQYLSKPLGASRRKIIDQQVLKMIVKEYYPFSIVEDREFVKLLNLLNPGYTLPSRKTLSKSLLPIMYNEIHDKVKQDIKDQAKYVSITTDSWTSIKNENYIAVTCHFINNECELKSYLLSCFKNSESHSSENLKNDLLAVIKKWGLEHNIAACTTDNAHNIVKAIGLCGWRHVGCFAHSLNLAVQTALKSISDTRDKVSGIVGHFERSPQAAEKLRAMQEQLGLTPPLMLIQDVVTRWNSTYEMFQRIQNLKVPLSSSCEVLKYFKEITVEISSEKSVSISKSVVFSRALLKHCTYLDTQFYDSQQLTNMISTLKQQVEQRFGPIEKIQIYAEATVLDPRFKKYGFLNNSSFTESKKTIINKATDIHIGMKNTMQPAIQNQSVTIGGDSIWNDFDEEVCSQLISTNPTYAAIVEIDKYLQEGLIPRHENLLKWWKDNRNVYPCLFELMKKRLCVLATSVPCERIFSKAGQTISKKRK</sequence>
<dbReference type="SUPFAM" id="SSF53098">
    <property type="entry name" value="Ribonuclease H-like"/>
    <property type="match status" value="1"/>
</dbReference>
<protein>
    <recommendedName>
        <fullName evidence="10">BED-type domain-containing protein</fullName>
    </recommendedName>
</protein>
<evidence type="ECO:0000256" key="6">
    <source>
        <dbReference type="ARBA" id="ARBA00023125"/>
    </source>
</evidence>
<evidence type="ECO:0000256" key="9">
    <source>
        <dbReference type="PROSITE-ProRule" id="PRU00027"/>
    </source>
</evidence>
<dbReference type="InterPro" id="IPR036236">
    <property type="entry name" value="Znf_C2H2_sf"/>
</dbReference>
<comment type="subcellular location">
    <subcellularLocation>
        <location evidence="1">Nucleus</location>
    </subcellularLocation>
</comment>
<evidence type="ECO:0000256" key="2">
    <source>
        <dbReference type="ARBA" id="ARBA00022723"/>
    </source>
</evidence>
<evidence type="ECO:0000259" key="10">
    <source>
        <dbReference type="PROSITE" id="PS50808"/>
    </source>
</evidence>
<gene>
    <name evidence="11" type="ORF">AGLY_014351</name>
</gene>
<dbReference type="AlphaFoldDB" id="A0A6G0T3R6"/>
<organism evidence="11 12">
    <name type="scientific">Aphis glycines</name>
    <name type="common">Soybean aphid</name>
    <dbReference type="NCBI Taxonomy" id="307491"/>
    <lineage>
        <taxon>Eukaryota</taxon>
        <taxon>Metazoa</taxon>
        <taxon>Ecdysozoa</taxon>
        <taxon>Arthropoda</taxon>
        <taxon>Hexapoda</taxon>
        <taxon>Insecta</taxon>
        <taxon>Pterygota</taxon>
        <taxon>Neoptera</taxon>
        <taxon>Paraneoptera</taxon>
        <taxon>Hemiptera</taxon>
        <taxon>Sternorrhyncha</taxon>
        <taxon>Aphidomorpha</taxon>
        <taxon>Aphidoidea</taxon>
        <taxon>Aphididae</taxon>
        <taxon>Aphidini</taxon>
        <taxon>Aphis</taxon>
        <taxon>Aphis</taxon>
    </lineage>
</organism>
<dbReference type="InterPro" id="IPR008906">
    <property type="entry name" value="HATC_C_dom"/>
</dbReference>
<dbReference type="GO" id="GO:0003677">
    <property type="term" value="F:DNA binding"/>
    <property type="evidence" value="ECO:0007669"/>
    <property type="project" value="UniProtKB-KW"/>
</dbReference>
<evidence type="ECO:0000256" key="8">
    <source>
        <dbReference type="ARBA" id="ARBA00023242"/>
    </source>
</evidence>
<evidence type="ECO:0000256" key="1">
    <source>
        <dbReference type="ARBA" id="ARBA00004123"/>
    </source>
</evidence>
<dbReference type="PANTHER" id="PTHR46481:SF10">
    <property type="entry name" value="ZINC FINGER BED DOMAIN-CONTAINING PROTEIN 39"/>
    <property type="match status" value="1"/>
</dbReference>
<comment type="caution">
    <text evidence="11">The sequence shown here is derived from an EMBL/GenBank/DDBJ whole genome shotgun (WGS) entry which is preliminary data.</text>
</comment>
<dbReference type="GO" id="GO:0046983">
    <property type="term" value="F:protein dimerization activity"/>
    <property type="evidence" value="ECO:0007669"/>
    <property type="project" value="InterPro"/>
</dbReference>
<dbReference type="GO" id="GO:0008270">
    <property type="term" value="F:zinc ion binding"/>
    <property type="evidence" value="ECO:0007669"/>
    <property type="project" value="UniProtKB-KW"/>
</dbReference>
<reference evidence="11 12" key="1">
    <citation type="submission" date="2019-08" db="EMBL/GenBank/DDBJ databases">
        <title>The genome of the soybean aphid Biotype 1, its phylome, world population structure and adaptation to the North American continent.</title>
        <authorList>
            <person name="Giordano R."/>
            <person name="Donthu R.K."/>
            <person name="Hernandez A.G."/>
            <person name="Wright C.L."/>
            <person name="Zimin A.V."/>
        </authorList>
    </citation>
    <scope>NUCLEOTIDE SEQUENCE [LARGE SCALE GENOMIC DNA]</scope>
    <source>
        <tissue evidence="11">Whole aphids</tissue>
    </source>
</reference>
<name>A0A6G0T3R6_APHGL</name>
<keyword evidence="3 9" id="KW-0863">Zinc-finger</keyword>
<evidence type="ECO:0000256" key="3">
    <source>
        <dbReference type="ARBA" id="ARBA00022771"/>
    </source>
</evidence>
<evidence type="ECO:0000256" key="4">
    <source>
        <dbReference type="ARBA" id="ARBA00022833"/>
    </source>
</evidence>
<dbReference type="InterPro" id="IPR052035">
    <property type="entry name" value="ZnF_BED_domain_contain"/>
</dbReference>
<proteinExistence type="predicted"/>
<evidence type="ECO:0000313" key="11">
    <source>
        <dbReference type="EMBL" id="KAE9525283.1"/>
    </source>
</evidence>
<keyword evidence="8" id="KW-0539">Nucleus</keyword>
<evidence type="ECO:0000256" key="7">
    <source>
        <dbReference type="ARBA" id="ARBA00023163"/>
    </source>
</evidence>
<dbReference type="EMBL" id="VYZN01000061">
    <property type="protein sequence ID" value="KAE9525283.1"/>
    <property type="molecule type" value="Genomic_DNA"/>
</dbReference>
<evidence type="ECO:0000256" key="5">
    <source>
        <dbReference type="ARBA" id="ARBA00023015"/>
    </source>
</evidence>